<comment type="function">
    <text evidence="3">Binds together with bS18 to 16S ribosomal RNA.</text>
</comment>
<dbReference type="GO" id="GO:0006412">
    <property type="term" value="P:translation"/>
    <property type="evidence" value="ECO:0007669"/>
    <property type="project" value="UniProtKB-UniRule"/>
</dbReference>
<dbReference type="AlphaFoldDB" id="A0A1F4UF80"/>
<dbReference type="InterPro" id="IPR020814">
    <property type="entry name" value="Ribosomal_S6_plastid/chlpt"/>
</dbReference>
<evidence type="ECO:0000313" key="4">
    <source>
        <dbReference type="EMBL" id="OGC43581.1"/>
    </source>
</evidence>
<protein>
    <recommendedName>
        <fullName evidence="2 3">Small ribosomal subunit protein bS6</fullName>
    </recommendedName>
</protein>
<dbReference type="GO" id="GO:1990904">
    <property type="term" value="C:ribonucleoprotein complex"/>
    <property type="evidence" value="ECO:0007669"/>
    <property type="project" value="UniProtKB-KW"/>
</dbReference>
<reference evidence="4 5" key="1">
    <citation type="journal article" date="2016" name="Nat. Commun.">
        <title>Thousands of microbial genomes shed light on interconnected biogeochemical processes in an aquifer system.</title>
        <authorList>
            <person name="Anantharaman K."/>
            <person name="Brown C.T."/>
            <person name="Hug L.A."/>
            <person name="Sharon I."/>
            <person name="Castelle C.J."/>
            <person name="Probst A.J."/>
            <person name="Thomas B.C."/>
            <person name="Singh A."/>
            <person name="Wilkins M.J."/>
            <person name="Karaoz U."/>
            <person name="Brodie E.L."/>
            <person name="Williams K.H."/>
            <person name="Hubbard S.S."/>
            <person name="Banfield J.F."/>
        </authorList>
    </citation>
    <scope>NUCLEOTIDE SEQUENCE [LARGE SCALE GENOMIC DNA]</scope>
</reference>
<dbReference type="GO" id="GO:0070181">
    <property type="term" value="F:small ribosomal subunit rRNA binding"/>
    <property type="evidence" value="ECO:0007669"/>
    <property type="project" value="TreeGrafter"/>
</dbReference>
<keyword evidence="3" id="KW-0699">rRNA-binding</keyword>
<keyword evidence="3" id="KW-0694">RNA-binding</keyword>
<dbReference type="InterPro" id="IPR014717">
    <property type="entry name" value="Transl_elong_EF1B/ribsomal_bS6"/>
</dbReference>
<dbReference type="GO" id="GO:0005737">
    <property type="term" value="C:cytoplasm"/>
    <property type="evidence" value="ECO:0007669"/>
    <property type="project" value="UniProtKB-ARBA"/>
</dbReference>
<proteinExistence type="inferred from homology"/>
<dbReference type="InterPro" id="IPR035980">
    <property type="entry name" value="Ribosomal_bS6_sf"/>
</dbReference>
<evidence type="ECO:0000256" key="1">
    <source>
        <dbReference type="ARBA" id="ARBA00009512"/>
    </source>
</evidence>
<name>A0A1F4UF80_UNCW3</name>
<dbReference type="Gene3D" id="3.30.70.60">
    <property type="match status" value="1"/>
</dbReference>
<dbReference type="GO" id="GO:0003735">
    <property type="term" value="F:structural constituent of ribosome"/>
    <property type="evidence" value="ECO:0007669"/>
    <property type="project" value="InterPro"/>
</dbReference>
<dbReference type="CDD" id="cd00473">
    <property type="entry name" value="bS6"/>
    <property type="match status" value="1"/>
</dbReference>
<dbReference type="Pfam" id="PF01250">
    <property type="entry name" value="Ribosomal_S6"/>
    <property type="match status" value="1"/>
</dbReference>
<keyword evidence="3" id="KW-0687">Ribonucleoprotein</keyword>
<dbReference type="Proteomes" id="UP000177025">
    <property type="component" value="Unassembled WGS sequence"/>
</dbReference>
<evidence type="ECO:0000256" key="3">
    <source>
        <dbReference type="HAMAP-Rule" id="MF_00360"/>
    </source>
</evidence>
<dbReference type="EMBL" id="MEUM01000015">
    <property type="protein sequence ID" value="OGC43581.1"/>
    <property type="molecule type" value="Genomic_DNA"/>
</dbReference>
<organism evidence="4 5">
    <name type="scientific">candidate division WOR-3 bacterium RBG_13_43_14</name>
    <dbReference type="NCBI Taxonomy" id="1802590"/>
    <lineage>
        <taxon>Bacteria</taxon>
        <taxon>Bacteria division WOR-3</taxon>
    </lineage>
</organism>
<comment type="caution">
    <text evidence="4">The sequence shown here is derived from an EMBL/GenBank/DDBJ whole genome shotgun (WGS) entry which is preliminary data.</text>
</comment>
<dbReference type="PANTHER" id="PTHR21011:SF1">
    <property type="entry name" value="SMALL RIBOSOMAL SUBUNIT PROTEIN BS6M"/>
    <property type="match status" value="1"/>
</dbReference>
<gene>
    <name evidence="3" type="primary">rpsF</name>
    <name evidence="4" type="ORF">A2Y85_05570</name>
</gene>
<evidence type="ECO:0000313" key="5">
    <source>
        <dbReference type="Proteomes" id="UP000177025"/>
    </source>
</evidence>
<keyword evidence="3 4" id="KW-0689">Ribosomal protein</keyword>
<dbReference type="PANTHER" id="PTHR21011">
    <property type="entry name" value="MITOCHONDRIAL 28S RIBOSOMAL PROTEIN S6"/>
    <property type="match status" value="1"/>
</dbReference>
<dbReference type="HAMAP" id="MF_00360">
    <property type="entry name" value="Ribosomal_bS6"/>
    <property type="match status" value="1"/>
</dbReference>
<comment type="similarity">
    <text evidence="1 3">Belongs to the bacterial ribosomal protein bS6 family.</text>
</comment>
<sequence>MRDYEAMFIFSADLTDEILEKEIRSVERAIKTRGKGSIQHENLGKKTLAYPVKKKNEGTYVNYNFTAEPGSITKIKDYLKHKEDILRFMILIRVGKK</sequence>
<dbReference type="GO" id="GO:0005840">
    <property type="term" value="C:ribosome"/>
    <property type="evidence" value="ECO:0007669"/>
    <property type="project" value="UniProtKB-KW"/>
</dbReference>
<evidence type="ECO:0000256" key="2">
    <source>
        <dbReference type="ARBA" id="ARBA00035294"/>
    </source>
</evidence>
<accession>A0A1F4UF80</accession>
<dbReference type="SUPFAM" id="SSF54995">
    <property type="entry name" value="Ribosomal protein S6"/>
    <property type="match status" value="1"/>
</dbReference>
<dbReference type="InterPro" id="IPR000529">
    <property type="entry name" value="Ribosomal_bS6"/>
</dbReference>
<dbReference type="NCBIfam" id="TIGR00166">
    <property type="entry name" value="S6"/>
    <property type="match status" value="1"/>
</dbReference>